<evidence type="ECO:0000313" key="2">
    <source>
        <dbReference type="Proteomes" id="UP001054837"/>
    </source>
</evidence>
<accession>A0AAV4TFF8</accession>
<organism evidence="1 2">
    <name type="scientific">Caerostris darwini</name>
    <dbReference type="NCBI Taxonomy" id="1538125"/>
    <lineage>
        <taxon>Eukaryota</taxon>
        <taxon>Metazoa</taxon>
        <taxon>Ecdysozoa</taxon>
        <taxon>Arthropoda</taxon>
        <taxon>Chelicerata</taxon>
        <taxon>Arachnida</taxon>
        <taxon>Araneae</taxon>
        <taxon>Araneomorphae</taxon>
        <taxon>Entelegynae</taxon>
        <taxon>Araneoidea</taxon>
        <taxon>Araneidae</taxon>
        <taxon>Caerostris</taxon>
    </lineage>
</organism>
<keyword evidence="2" id="KW-1185">Reference proteome</keyword>
<dbReference type="Proteomes" id="UP001054837">
    <property type="component" value="Unassembled WGS sequence"/>
</dbReference>
<proteinExistence type="predicted"/>
<sequence length="88" mass="9864">MIRDGCDDRWLHGPSARAESRQKAFYGFGINSDNLHARIKIIIARLQVGVECLECEPAPAISRFTCFDACGRISNVVNRFIPKPLDCL</sequence>
<dbReference type="AlphaFoldDB" id="A0AAV4TFF8"/>
<dbReference type="EMBL" id="BPLQ01009579">
    <property type="protein sequence ID" value="GIY44860.1"/>
    <property type="molecule type" value="Genomic_DNA"/>
</dbReference>
<comment type="caution">
    <text evidence="1">The sequence shown here is derived from an EMBL/GenBank/DDBJ whole genome shotgun (WGS) entry which is preliminary data.</text>
</comment>
<protein>
    <submittedName>
        <fullName evidence="1">Uncharacterized protein</fullName>
    </submittedName>
</protein>
<reference evidence="1 2" key="1">
    <citation type="submission" date="2021-06" db="EMBL/GenBank/DDBJ databases">
        <title>Caerostris darwini draft genome.</title>
        <authorList>
            <person name="Kono N."/>
            <person name="Arakawa K."/>
        </authorList>
    </citation>
    <scope>NUCLEOTIDE SEQUENCE [LARGE SCALE GENOMIC DNA]</scope>
</reference>
<gene>
    <name evidence="1" type="ORF">CDAR_240911</name>
</gene>
<evidence type="ECO:0000313" key="1">
    <source>
        <dbReference type="EMBL" id="GIY44860.1"/>
    </source>
</evidence>
<name>A0AAV4TFF8_9ARAC</name>